<dbReference type="InterPro" id="IPR036425">
    <property type="entry name" value="MoaB/Mog-like_dom_sf"/>
</dbReference>
<comment type="function">
    <text evidence="1 6">May be involved in the biosynthesis of molybdopterin.</text>
</comment>
<dbReference type="PROSITE" id="PS01078">
    <property type="entry name" value="MOCF_BIOSYNTHESIS_1"/>
    <property type="match status" value="1"/>
</dbReference>
<evidence type="ECO:0000256" key="5">
    <source>
        <dbReference type="ARBA" id="ARBA00023150"/>
    </source>
</evidence>
<evidence type="ECO:0000256" key="3">
    <source>
        <dbReference type="ARBA" id="ARBA00006112"/>
    </source>
</evidence>
<dbReference type="InterPro" id="IPR001453">
    <property type="entry name" value="MoaB/Mog_dom"/>
</dbReference>
<dbReference type="STRING" id="1432562.WN59_07300"/>
<dbReference type="AlphaFoldDB" id="A0A0M2SNQ8"/>
<gene>
    <name evidence="8" type="ORF">WN59_07300</name>
</gene>
<keyword evidence="5 6" id="KW-0501">Molybdenum cofactor biosynthesis</keyword>
<evidence type="ECO:0000259" key="7">
    <source>
        <dbReference type="SMART" id="SM00852"/>
    </source>
</evidence>
<dbReference type="Gene3D" id="3.40.980.10">
    <property type="entry name" value="MoaB/Mog-like domain"/>
    <property type="match status" value="1"/>
</dbReference>
<comment type="pathway">
    <text evidence="2 6">Cofactor biosynthesis; molybdopterin biosynthesis.</text>
</comment>
<dbReference type="PATRIC" id="fig|1432562.3.peg.1455"/>
<keyword evidence="9" id="KW-1185">Reference proteome</keyword>
<sequence>MIMSIIDRVEGTIKAAVITISDTRTKETDKGGRKVLEYLREMNVEVAAEDYIVVTDDMEEISRTVEGLAAGGIDAIITTGGTGIAARDVTIEAVRPLFDKEIEGFGEIFRMLSFTEDIGSRSILSRAVAGAIGSTVVFTLPGSTGAVKLAMERLVAPELNHCVHELHK</sequence>
<comment type="caution">
    <text evidence="8">The sequence shown here is derived from an EMBL/GenBank/DDBJ whole genome shotgun (WGS) entry which is preliminary data.</text>
</comment>
<organism evidence="8 9">
    <name type="scientific">Salinicoccus sediminis</name>
    <dbReference type="NCBI Taxonomy" id="1432562"/>
    <lineage>
        <taxon>Bacteria</taxon>
        <taxon>Bacillati</taxon>
        <taxon>Bacillota</taxon>
        <taxon>Bacilli</taxon>
        <taxon>Bacillales</taxon>
        <taxon>Staphylococcaceae</taxon>
        <taxon>Salinicoccus</taxon>
    </lineage>
</organism>
<dbReference type="SMART" id="SM00852">
    <property type="entry name" value="MoCF_biosynth"/>
    <property type="match status" value="1"/>
</dbReference>
<dbReference type="InterPro" id="IPR008284">
    <property type="entry name" value="MoCF_biosynth_CS"/>
</dbReference>
<dbReference type="Pfam" id="PF00994">
    <property type="entry name" value="MoCF_biosynth"/>
    <property type="match status" value="1"/>
</dbReference>
<dbReference type="Proteomes" id="UP000034287">
    <property type="component" value="Unassembled WGS sequence"/>
</dbReference>
<dbReference type="CDD" id="cd00886">
    <property type="entry name" value="MogA_MoaB"/>
    <property type="match status" value="1"/>
</dbReference>
<dbReference type="PIRSF" id="PIRSF006443">
    <property type="entry name" value="MoaB"/>
    <property type="match status" value="1"/>
</dbReference>
<dbReference type="PANTHER" id="PTHR43232">
    <property type="entry name" value="MOLYBDENUM COFACTOR BIOSYNTHESIS PROTEIN B"/>
    <property type="match status" value="1"/>
</dbReference>
<evidence type="ECO:0000256" key="4">
    <source>
        <dbReference type="ARBA" id="ARBA00015262"/>
    </source>
</evidence>
<evidence type="ECO:0000313" key="8">
    <source>
        <dbReference type="EMBL" id="KKK34527.1"/>
    </source>
</evidence>
<dbReference type="FunFam" id="3.40.980.10:FF:000006">
    <property type="entry name" value="Molybdenum cofactor biosynthesis protein B"/>
    <property type="match status" value="1"/>
</dbReference>
<reference evidence="8 9" key="1">
    <citation type="submission" date="2015-04" db="EMBL/GenBank/DDBJ databases">
        <title>Taxonomic description and genome sequence of Salinicoccus sediminis sp. nov., a novel hyper halotolerant bacterium isolated from marine sediment.</title>
        <authorList>
            <person name="Mathan Kumar R."/>
            <person name="Kaur G."/>
            <person name="Kumar N."/>
            <person name="Kumar A."/>
            <person name="Singh N.K."/>
            <person name="Kaur N."/>
            <person name="Mayilraj S."/>
        </authorList>
    </citation>
    <scope>NUCLEOTIDE SEQUENCE [LARGE SCALE GENOMIC DNA]</scope>
    <source>
        <strain evidence="8 9">SV-16</strain>
    </source>
</reference>
<dbReference type="GO" id="GO:0006777">
    <property type="term" value="P:Mo-molybdopterin cofactor biosynthetic process"/>
    <property type="evidence" value="ECO:0007669"/>
    <property type="project" value="UniProtKB-UniRule"/>
</dbReference>
<evidence type="ECO:0000256" key="6">
    <source>
        <dbReference type="PIRNR" id="PIRNR006443"/>
    </source>
</evidence>
<dbReference type="NCBIfam" id="TIGR00177">
    <property type="entry name" value="molyb_syn"/>
    <property type="match status" value="1"/>
</dbReference>
<name>A0A0M2SNQ8_9STAP</name>
<feature type="domain" description="MoaB/Mog" evidence="7">
    <location>
        <begin position="16"/>
        <end position="162"/>
    </location>
</feature>
<evidence type="ECO:0000256" key="1">
    <source>
        <dbReference type="ARBA" id="ARBA00003487"/>
    </source>
</evidence>
<proteinExistence type="inferred from homology"/>
<accession>A0A0M2SNQ8</accession>
<dbReference type="GO" id="GO:0005829">
    <property type="term" value="C:cytosol"/>
    <property type="evidence" value="ECO:0007669"/>
    <property type="project" value="TreeGrafter"/>
</dbReference>
<evidence type="ECO:0000256" key="2">
    <source>
        <dbReference type="ARBA" id="ARBA00005046"/>
    </source>
</evidence>
<evidence type="ECO:0000313" key="9">
    <source>
        <dbReference type="Proteomes" id="UP000034287"/>
    </source>
</evidence>
<dbReference type="PANTHER" id="PTHR43232:SF2">
    <property type="entry name" value="MOLYBDENUM COFACTOR BIOSYNTHESIS PROTEIN B"/>
    <property type="match status" value="1"/>
</dbReference>
<dbReference type="SUPFAM" id="SSF53218">
    <property type="entry name" value="Molybdenum cofactor biosynthesis proteins"/>
    <property type="match status" value="1"/>
</dbReference>
<protein>
    <recommendedName>
        <fullName evidence="4 6">Molybdenum cofactor biosynthesis protein B</fullName>
    </recommendedName>
</protein>
<dbReference type="InterPro" id="IPR012245">
    <property type="entry name" value="MoaB"/>
</dbReference>
<comment type="similarity">
    <text evidence="3 6">Belongs to the MoaB/Mog family.</text>
</comment>
<dbReference type="EMBL" id="LAYZ01000004">
    <property type="protein sequence ID" value="KKK34527.1"/>
    <property type="molecule type" value="Genomic_DNA"/>
</dbReference>
<dbReference type="UniPathway" id="UPA00344"/>